<dbReference type="RefSeq" id="WP_086789036.1">
    <property type="nucleotide sequence ID" value="NZ_JAGIOO010000001.1"/>
</dbReference>
<keyword evidence="2" id="KW-1185">Reference proteome</keyword>
<gene>
    <name evidence="1" type="ORF">JOF53_007499</name>
</gene>
<proteinExistence type="predicted"/>
<organism evidence="1 2">
    <name type="scientific">Crossiella equi</name>
    <dbReference type="NCBI Taxonomy" id="130796"/>
    <lineage>
        <taxon>Bacteria</taxon>
        <taxon>Bacillati</taxon>
        <taxon>Actinomycetota</taxon>
        <taxon>Actinomycetes</taxon>
        <taxon>Pseudonocardiales</taxon>
        <taxon>Pseudonocardiaceae</taxon>
        <taxon>Crossiella</taxon>
    </lineage>
</organism>
<dbReference type="InterPro" id="IPR013320">
    <property type="entry name" value="ConA-like_dom_sf"/>
</dbReference>
<evidence type="ECO:0000313" key="2">
    <source>
        <dbReference type="Proteomes" id="UP001519363"/>
    </source>
</evidence>
<dbReference type="EMBL" id="JAGIOO010000001">
    <property type="protein sequence ID" value="MBP2478627.1"/>
    <property type="molecule type" value="Genomic_DNA"/>
</dbReference>
<accession>A0ABS5APY3</accession>
<dbReference type="SUPFAM" id="SSF49899">
    <property type="entry name" value="Concanavalin A-like lectins/glucanases"/>
    <property type="match status" value="1"/>
</dbReference>
<comment type="caution">
    <text evidence="1">The sequence shown here is derived from an EMBL/GenBank/DDBJ whole genome shotgun (WGS) entry which is preliminary data.</text>
</comment>
<name>A0ABS5APY3_9PSEU</name>
<evidence type="ECO:0000313" key="1">
    <source>
        <dbReference type="EMBL" id="MBP2478627.1"/>
    </source>
</evidence>
<reference evidence="1 2" key="1">
    <citation type="submission" date="2021-03" db="EMBL/GenBank/DDBJ databases">
        <title>Sequencing the genomes of 1000 actinobacteria strains.</title>
        <authorList>
            <person name="Klenk H.-P."/>
        </authorList>
    </citation>
    <scope>NUCLEOTIDE SEQUENCE [LARGE SCALE GENOMIC DNA]</scope>
    <source>
        <strain evidence="1 2">DSM 44580</strain>
    </source>
</reference>
<dbReference type="InterPro" id="IPR009784">
    <property type="entry name" value="DUF1349"/>
</dbReference>
<dbReference type="Gene3D" id="2.60.120.200">
    <property type="match status" value="1"/>
</dbReference>
<dbReference type="Proteomes" id="UP001519363">
    <property type="component" value="Unassembled WGS sequence"/>
</dbReference>
<protein>
    <submittedName>
        <fullName evidence="1">Regulation of enolase protein 1 (Concanavalin A-like superfamily)</fullName>
    </submittedName>
</protein>
<dbReference type="Pfam" id="PF07081">
    <property type="entry name" value="DUF1349"/>
    <property type="match status" value="1"/>
</dbReference>
<sequence length="198" mass="21119">MSAALITEVDFHGRWTWQGGAVPARYSLREGVLSVTAPAGADHFRMPGVREVASLPLLCRPVEGDFTAVVTVSAAGQRFADAAGLALVGLDGVAKLCVERMPDGRWAICTVVSDPHSDEAAGPTLAGPVAQLMITRERSRVAMFHRQPGEPDWHFTRTFTSAVAGTRLALFAQAPLSEACTGEFSGFDLSPGAQRDRR</sequence>